<keyword evidence="2" id="KW-0472">Membrane</keyword>
<gene>
    <name evidence="4" type="ORF">SAMN02910354_00307</name>
</gene>
<dbReference type="SUPFAM" id="SSF56954">
    <property type="entry name" value="Outer membrane efflux proteins (OEP)"/>
    <property type="match status" value="1"/>
</dbReference>
<reference evidence="4 5" key="1">
    <citation type="submission" date="2016-10" db="EMBL/GenBank/DDBJ databases">
        <authorList>
            <person name="Varghese N."/>
            <person name="Submissions S."/>
        </authorList>
    </citation>
    <scope>NUCLEOTIDE SEQUENCE [LARGE SCALE GENOMIC DNA]</scope>
    <source>
        <strain evidence="4 5">DSM 22022</strain>
    </source>
</reference>
<dbReference type="NCBIfam" id="TIGR01845">
    <property type="entry name" value="outer_NodT"/>
    <property type="match status" value="1"/>
</dbReference>
<proteinExistence type="inferred from homology"/>
<evidence type="ECO:0000313" key="5">
    <source>
        <dbReference type="Proteomes" id="UP000199588"/>
    </source>
</evidence>
<evidence type="ECO:0000256" key="1">
    <source>
        <dbReference type="ARBA" id="ARBA00007613"/>
    </source>
</evidence>
<feature type="chain" id="PRO_5044976119" evidence="2">
    <location>
        <begin position="18"/>
        <end position="467"/>
    </location>
</feature>
<dbReference type="Gene3D" id="2.20.200.10">
    <property type="entry name" value="Outer membrane efflux proteins (OEP)"/>
    <property type="match status" value="1"/>
</dbReference>
<sequence length="467" mass="50247">MKSMHKLSLIAVLVTLAACSSTNVDLNSQIEMPAQFEQTAQATGTAEITQWWRNWNDPQLTALIEQGLQQNLEVAMARSRLAEAQANAAYTDADLGPSVSASGSASGSRARVDNPLTGGSSTSSGSYQYAAVTASWELDFFGKKRSDRDAAEAQALSAQDQVYAAQMLVAGQIAESYFNIAALQQRQAVLQQYADVLGKLKTYVQGRFNAGQANANDVLQTESRLSSIQANLATFDSQIDSNRRAIAILTGKPAQGFRLSPAVKNPLINLPAAPAGVLPGEVLARRPDLHSYRNQVQAAAAKLASAKADLYPRFDIQFMGGTGRIDVNSDISELKGWAGLVSGGISLPIFTNGRIQANIDAADARLKTALLQYDKALIQALADVDNSYQAQFALNRQIRLLQTAAAQTQKSAVNAEKLFQYGEKTLNNTLSERINALNAREQLIQARLTHAKNLVSLYKALGGGWVK</sequence>
<keyword evidence="5" id="KW-1185">Reference proteome</keyword>
<dbReference type="Gene3D" id="1.20.1600.10">
    <property type="entry name" value="Outer membrane efflux proteins (OEP)"/>
    <property type="match status" value="1"/>
</dbReference>
<organism evidence="4 5">
    <name type="scientific">Basfia succiniciproducens</name>
    <dbReference type="NCBI Taxonomy" id="653940"/>
    <lineage>
        <taxon>Bacteria</taxon>
        <taxon>Pseudomonadati</taxon>
        <taxon>Pseudomonadota</taxon>
        <taxon>Gammaproteobacteria</taxon>
        <taxon>Pasteurellales</taxon>
        <taxon>Pasteurellaceae</taxon>
        <taxon>Basfia</taxon>
    </lineage>
</organism>
<dbReference type="Proteomes" id="UP000199588">
    <property type="component" value="Unassembled WGS sequence"/>
</dbReference>
<evidence type="ECO:0000313" key="4">
    <source>
        <dbReference type="EMBL" id="SCX77455.1"/>
    </source>
</evidence>
<protein>
    <submittedName>
        <fullName evidence="4">Efflux transporter, outer membrane factor (OMF) lipoprotein, NodT family</fullName>
    </submittedName>
</protein>
<keyword evidence="2" id="KW-0732">Signal</keyword>
<feature type="compositionally biased region" description="Low complexity" evidence="3">
    <location>
        <begin position="98"/>
        <end position="109"/>
    </location>
</feature>
<evidence type="ECO:0000256" key="3">
    <source>
        <dbReference type="SAM" id="MobiDB-lite"/>
    </source>
</evidence>
<dbReference type="PANTHER" id="PTHR30203">
    <property type="entry name" value="OUTER MEMBRANE CATION EFFLUX PROTEIN"/>
    <property type="match status" value="1"/>
</dbReference>
<dbReference type="Pfam" id="PF02321">
    <property type="entry name" value="OEP"/>
    <property type="match status" value="2"/>
</dbReference>
<keyword evidence="2" id="KW-0812">Transmembrane</keyword>
<accession>A0A1G5AHV4</accession>
<dbReference type="InterPro" id="IPR003423">
    <property type="entry name" value="OMP_efflux"/>
</dbReference>
<feature type="region of interest" description="Disordered" evidence="3">
    <location>
        <begin position="97"/>
        <end position="124"/>
    </location>
</feature>
<feature type="signal peptide" evidence="2">
    <location>
        <begin position="1"/>
        <end position="17"/>
    </location>
</feature>
<comment type="caution">
    <text evidence="4">The sequence shown here is derived from an EMBL/GenBank/DDBJ whole genome shotgun (WGS) entry which is preliminary data.</text>
</comment>
<comment type="similarity">
    <text evidence="1 2">Belongs to the outer membrane factor (OMF) (TC 1.B.17) family.</text>
</comment>
<name>A0A1G5AHV4_9PAST</name>
<evidence type="ECO:0000256" key="2">
    <source>
        <dbReference type="RuleBase" id="RU362097"/>
    </source>
</evidence>
<keyword evidence="2 4" id="KW-0449">Lipoprotein</keyword>
<dbReference type="RefSeq" id="WP_090653898.1">
    <property type="nucleotide sequence ID" value="NZ_CP015031.1"/>
</dbReference>
<dbReference type="PROSITE" id="PS51257">
    <property type="entry name" value="PROKAR_LIPOPROTEIN"/>
    <property type="match status" value="1"/>
</dbReference>
<dbReference type="InterPro" id="IPR010131">
    <property type="entry name" value="MdtP/NodT-like"/>
</dbReference>
<dbReference type="EMBL" id="FMUQ01000002">
    <property type="protein sequence ID" value="SCX77455.1"/>
    <property type="molecule type" value="Genomic_DNA"/>
</dbReference>